<accession>A0ABP8TH43</accession>
<protein>
    <submittedName>
        <fullName evidence="4">Nucleoside hydrolase</fullName>
    </submittedName>
</protein>
<dbReference type="GO" id="GO:0016787">
    <property type="term" value="F:hydrolase activity"/>
    <property type="evidence" value="ECO:0007669"/>
    <property type="project" value="UniProtKB-KW"/>
</dbReference>
<keyword evidence="1 4" id="KW-0378">Hydrolase</keyword>
<dbReference type="EMBL" id="BAABHJ010000005">
    <property type="protein sequence ID" value="GAA4606718.1"/>
    <property type="molecule type" value="Genomic_DNA"/>
</dbReference>
<dbReference type="Proteomes" id="UP001500212">
    <property type="component" value="Unassembled WGS sequence"/>
</dbReference>
<dbReference type="SUPFAM" id="SSF53590">
    <property type="entry name" value="Nucleoside hydrolase"/>
    <property type="match status" value="1"/>
</dbReference>
<keyword evidence="5" id="KW-1185">Reference proteome</keyword>
<gene>
    <name evidence="4" type="ORF">GCM10023195_24620</name>
</gene>
<evidence type="ECO:0000313" key="5">
    <source>
        <dbReference type="Proteomes" id="UP001500212"/>
    </source>
</evidence>
<dbReference type="PANTHER" id="PTHR12304">
    <property type="entry name" value="INOSINE-URIDINE PREFERRING NUCLEOSIDE HYDROLASE"/>
    <property type="match status" value="1"/>
</dbReference>
<dbReference type="InterPro" id="IPR023186">
    <property type="entry name" value="IUNH"/>
</dbReference>
<evidence type="ECO:0000313" key="4">
    <source>
        <dbReference type="EMBL" id="GAA4606718.1"/>
    </source>
</evidence>
<evidence type="ECO:0000256" key="2">
    <source>
        <dbReference type="ARBA" id="ARBA00023295"/>
    </source>
</evidence>
<dbReference type="CDD" id="cd02650">
    <property type="entry name" value="nuc_hydro_CaPnhB"/>
    <property type="match status" value="1"/>
</dbReference>
<dbReference type="InterPro" id="IPR036452">
    <property type="entry name" value="Ribo_hydro-like"/>
</dbReference>
<organism evidence="4 5">
    <name type="scientific">Actinoallomurus liliacearum</name>
    <dbReference type="NCBI Taxonomy" id="1080073"/>
    <lineage>
        <taxon>Bacteria</taxon>
        <taxon>Bacillati</taxon>
        <taxon>Actinomycetota</taxon>
        <taxon>Actinomycetes</taxon>
        <taxon>Streptosporangiales</taxon>
        <taxon>Thermomonosporaceae</taxon>
        <taxon>Actinoallomurus</taxon>
    </lineage>
</organism>
<evidence type="ECO:0000256" key="1">
    <source>
        <dbReference type="ARBA" id="ARBA00022801"/>
    </source>
</evidence>
<keyword evidence="2" id="KW-0326">Glycosidase</keyword>
<feature type="domain" description="Inosine/uridine-preferring nucleoside hydrolase" evidence="3">
    <location>
        <begin position="5"/>
        <end position="305"/>
    </location>
</feature>
<dbReference type="Pfam" id="PF01156">
    <property type="entry name" value="IU_nuc_hydro"/>
    <property type="match status" value="1"/>
</dbReference>
<name>A0ABP8TH43_9ACTN</name>
<reference evidence="5" key="1">
    <citation type="journal article" date="2019" name="Int. J. Syst. Evol. Microbiol.">
        <title>The Global Catalogue of Microorganisms (GCM) 10K type strain sequencing project: providing services to taxonomists for standard genome sequencing and annotation.</title>
        <authorList>
            <consortium name="The Broad Institute Genomics Platform"/>
            <consortium name="The Broad Institute Genome Sequencing Center for Infectious Disease"/>
            <person name="Wu L."/>
            <person name="Ma J."/>
        </authorList>
    </citation>
    <scope>NUCLEOTIDE SEQUENCE [LARGE SCALE GENOMIC DNA]</scope>
    <source>
        <strain evidence="5">JCM 17938</strain>
    </source>
</reference>
<dbReference type="InterPro" id="IPR001910">
    <property type="entry name" value="Inosine/uridine_hydrolase_dom"/>
</dbReference>
<dbReference type="PANTHER" id="PTHR12304:SF4">
    <property type="entry name" value="URIDINE NUCLEOSIDASE"/>
    <property type="match status" value="1"/>
</dbReference>
<proteinExistence type="predicted"/>
<evidence type="ECO:0000259" key="3">
    <source>
        <dbReference type="Pfam" id="PF01156"/>
    </source>
</evidence>
<comment type="caution">
    <text evidence="4">The sequence shown here is derived from an EMBL/GenBank/DDBJ whole genome shotgun (WGS) entry which is preliminary data.</text>
</comment>
<sequence length="313" mass="33188">MAPKILLDCDTGVDDAITLLYLASLVKAGEAELVAVGTVHGNVAPEVGALNTLRVLERAGLPDVPVAVGAVRPMAQDVDYAPDWHGADGLGDTNLPAPAGRPVEISAPEQIIRLGRERPGELTLVAVGPLTNLAIALLLEPSLPTMFREVVVMGGAFDHQGNVTSHAEANIWHDPEAAELVLSAGWPVTLVPLDATHPTALDGVWLDRLAEADSDLARFAARILEFYTAAYTASLGTRGVVVHDALAAMLAVDPSLGEYAERPVRVELRGERTRGTTLWDRRSYADEGDRPVVKVAVGSDVSAFQERLLAALL</sequence>
<dbReference type="RefSeq" id="WP_345353059.1">
    <property type="nucleotide sequence ID" value="NZ_BAABHJ010000005.1"/>
</dbReference>
<dbReference type="Gene3D" id="3.90.245.10">
    <property type="entry name" value="Ribonucleoside hydrolase-like"/>
    <property type="match status" value="1"/>
</dbReference>